<dbReference type="EMBL" id="FUYQ01000023">
    <property type="protein sequence ID" value="SKB78026.1"/>
    <property type="molecule type" value="Genomic_DNA"/>
</dbReference>
<sequence length="274" mass="31456">MAISIPEHLHTGNAENYKMSIRLCSDGLSFSGYNPSESGSFFYGEATYDRSKSYIAWLKDLFFENDFFNYPFAAIQVLYLSSRYTLVPNVVLKDKEDVAFLSFTLSGSTQKGIRNAVRGEEMTVVFDMPEDIYEFCARSLLNPTFVHHLVPFLSVWKKRSAQSIPKHMYVYIHGADLDIVCYDQGRLLFANSFPFQDTTDIIYFILYAWRQNGMDQKKDLLLLDAPKLLRSELQQILSSFIFKMESIGIPTEFYLLGSGTDRAPLDLLYLSICE</sequence>
<keyword evidence="2" id="KW-1185">Reference proteome</keyword>
<dbReference type="Gene3D" id="3.30.420.260">
    <property type="match status" value="1"/>
</dbReference>
<accession>A0A1T5E2J3</accession>
<dbReference type="Pfam" id="PF12864">
    <property type="entry name" value="DUF3822"/>
    <property type="match status" value="1"/>
</dbReference>
<evidence type="ECO:0000313" key="2">
    <source>
        <dbReference type="Proteomes" id="UP000190852"/>
    </source>
</evidence>
<reference evidence="2" key="1">
    <citation type="submission" date="2017-02" db="EMBL/GenBank/DDBJ databases">
        <authorList>
            <person name="Varghese N."/>
            <person name="Submissions S."/>
        </authorList>
    </citation>
    <scope>NUCLEOTIDE SEQUENCE [LARGE SCALE GENOMIC DNA]</scope>
    <source>
        <strain evidence="2">DSM 24967</strain>
    </source>
</reference>
<dbReference type="Gene3D" id="3.30.420.250">
    <property type="match status" value="1"/>
</dbReference>
<evidence type="ECO:0008006" key="3">
    <source>
        <dbReference type="Google" id="ProtNLM"/>
    </source>
</evidence>
<gene>
    <name evidence="1" type="ORF">SAMN05660349_02744</name>
</gene>
<dbReference type="Proteomes" id="UP000190852">
    <property type="component" value="Unassembled WGS sequence"/>
</dbReference>
<protein>
    <recommendedName>
        <fullName evidence="3">DUF3822 family protein</fullName>
    </recommendedName>
</protein>
<dbReference type="InterPro" id="IPR024213">
    <property type="entry name" value="DUF3822"/>
</dbReference>
<evidence type="ECO:0000313" key="1">
    <source>
        <dbReference type="EMBL" id="SKB78026.1"/>
    </source>
</evidence>
<dbReference type="AlphaFoldDB" id="A0A1T5E2J3"/>
<dbReference type="RefSeq" id="WP_079684168.1">
    <property type="nucleotide sequence ID" value="NZ_FUYQ01000023.1"/>
</dbReference>
<dbReference type="CDD" id="cd24013">
    <property type="entry name" value="ASKHA_ATPase_BT3980-like"/>
    <property type="match status" value="1"/>
</dbReference>
<proteinExistence type="predicted"/>
<name>A0A1T5E2J3_9BACT</name>
<organism evidence="1 2">
    <name type="scientific">Parabacteroides chartae</name>
    <dbReference type="NCBI Taxonomy" id="1037355"/>
    <lineage>
        <taxon>Bacteria</taxon>
        <taxon>Pseudomonadati</taxon>
        <taxon>Bacteroidota</taxon>
        <taxon>Bacteroidia</taxon>
        <taxon>Bacteroidales</taxon>
        <taxon>Tannerellaceae</taxon>
        <taxon>Parabacteroides</taxon>
    </lineage>
</organism>